<dbReference type="SUPFAM" id="SSF52096">
    <property type="entry name" value="ClpP/crotonase"/>
    <property type="match status" value="1"/>
</dbReference>
<evidence type="ECO:0000256" key="8">
    <source>
        <dbReference type="RuleBase" id="RU003567"/>
    </source>
</evidence>
<feature type="chain" id="PRO_5040936822" description="ATP-dependent Clp protease proteolytic subunit" evidence="9">
    <location>
        <begin position="22"/>
        <end position="251"/>
    </location>
</feature>
<dbReference type="InterPro" id="IPR001907">
    <property type="entry name" value="ClpP"/>
</dbReference>
<dbReference type="GO" id="GO:0051117">
    <property type="term" value="F:ATPase binding"/>
    <property type="evidence" value="ECO:0007669"/>
    <property type="project" value="TreeGrafter"/>
</dbReference>
<reference evidence="10" key="1">
    <citation type="submission" date="2019-12" db="EMBL/GenBank/DDBJ databases">
        <title>Genome sequence of Babesia ovis.</title>
        <authorList>
            <person name="Yamagishi J."/>
            <person name="Sevinc F."/>
            <person name="Xuan X."/>
        </authorList>
    </citation>
    <scope>NUCLEOTIDE SEQUENCE</scope>
    <source>
        <strain evidence="10">Selcuk</strain>
    </source>
</reference>
<dbReference type="AlphaFoldDB" id="A0A9W5WV96"/>
<dbReference type="PROSITE" id="PS00382">
    <property type="entry name" value="CLP_PROTEASE_HIS"/>
    <property type="match status" value="1"/>
</dbReference>
<evidence type="ECO:0000256" key="3">
    <source>
        <dbReference type="ARBA" id="ARBA00022801"/>
    </source>
</evidence>
<dbReference type="OrthoDB" id="1721884at2759"/>
<keyword evidence="4 7" id="KW-0720">Serine protease</keyword>
<dbReference type="EMBL" id="BLIY01000017">
    <property type="protein sequence ID" value="GFE54718.1"/>
    <property type="molecule type" value="Genomic_DNA"/>
</dbReference>
<dbReference type="InterPro" id="IPR023562">
    <property type="entry name" value="ClpP/TepA"/>
</dbReference>
<dbReference type="PROSITE" id="PS00381">
    <property type="entry name" value="CLP_PROTEASE_SER"/>
    <property type="match status" value="1"/>
</dbReference>
<dbReference type="PANTHER" id="PTHR10381">
    <property type="entry name" value="ATP-DEPENDENT CLP PROTEASE PROTEOLYTIC SUBUNIT"/>
    <property type="match status" value="1"/>
</dbReference>
<proteinExistence type="inferred from homology"/>
<gene>
    <name evidence="10" type="ORF">BaOVIS_021220</name>
</gene>
<dbReference type="Gene3D" id="3.90.226.10">
    <property type="entry name" value="2-enoyl-CoA Hydratase, Chain A, domain 1"/>
    <property type="match status" value="1"/>
</dbReference>
<dbReference type="InterPro" id="IPR033135">
    <property type="entry name" value="ClpP_His_AS"/>
</dbReference>
<keyword evidence="9" id="KW-0732">Signal</keyword>
<evidence type="ECO:0000256" key="6">
    <source>
        <dbReference type="PROSITE-ProRule" id="PRU10086"/>
    </source>
</evidence>
<accession>A0A9W5WV96</accession>
<sequence length="251" mass="27699">MVPIICLLHVVLFCLFPLSSTSWRAPLYPPPGFGVATPRLTRSLPLCARDADPSNPENSDYLSKLDDFYVRTRTLFLHGELDDHKSYRLISAVLRMNEQNPNGKITFYINSPGGSVSAGLAIYDILQSLQMPVETICLGQAASMGAFLLASGTKGMRCAMPNSRIMIHQPLGGAHGEVTDIKIQANEILQVRQILNTHLSHFTGKPISQVELDCDRDNYMRPSEAIEYGLIDYICPTRTSHLVVPPASTVE</sequence>
<feature type="signal peptide" evidence="9">
    <location>
        <begin position="1"/>
        <end position="21"/>
    </location>
</feature>
<dbReference type="PANTHER" id="PTHR10381:SF11">
    <property type="entry name" value="ATP-DEPENDENT CLP PROTEASE PROTEOLYTIC SUBUNIT, MITOCHONDRIAL"/>
    <property type="match status" value="1"/>
</dbReference>
<dbReference type="Pfam" id="PF00574">
    <property type="entry name" value="CLP_protease"/>
    <property type="match status" value="1"/>
</dbReference>
<dbReference type="HAMAP" id="MF_00444">
    <property type="entry name" value="ClpP"/>
    <property type="match status" value="1"/>
</dbReference>
<dbReference type="PRINTS" id="PR00127">
    <property type="entry name" value="CLPPROTEASEP"/>
</dbReference>
<evidence type="ECO:0000256" key="5">
    <source>
        <dbReference type="PROSITE-ProRule" id="PRU10085"/>
    </source>
</evidence>
<name>A0A9W5WV96_BABOV</name>
<dbReference type="InterPro" id="IPR029045">
    <property type="entry name" value="ClpP/crotonase-like_dom_sf"/>
</dbReference>
<evidence type="ECO:0000256" key="7">
    <source>
        <dbReference type="RuleBase" id="RU000549"/>
    </source>
</evidence>
<feature type="active site" evidence="6">
    <location>
        <position position="168"/>
    </location>
</feature>
<dbReference type="Proteomes" id="UP001057455">
    <property type="component" value="Unassembled WGS sequence"/>
</dbReference>
<keyword evidence="11" id="KW-1185">Reference proteome</keyword>
<evidence type="ECO:0000256" key="9">
    <source>
        <dbReference type="SAM" id="SignalP"/>
    </source>
</evidence>
<dbReference type="CDD" id="cd07017">
    <property type="entry name" value="S14_ClpP_2"/>
    <property type="match status" value="1"/>
</dbReference>
<evidence type="ECO:0000313" key="11">
    <source>
        <dbReference type="Proteomes" id="UP001057455"/>
    </source>
</evidence>
<feature type="active site" evidence="5">
    <location>
        <position position="143"/>
    </location>
</feature>
<evidence type="ECO:0000256" key="2">
    <source>
        <dbReference type="ARBA" id="ARBA00022670"/>
    </source>
</evidence>
<organism evidence="10 11">
    <name type="scientific">Babesia ovis</name>
    <dbReference type="NCBI Taxonomy" id="5869"/>
    <lineage>
        <taxon>Eukaryota</taxon>
        <taxon>Sar</taxon>
        <taxon>Alveolata</taxon>
        <taxon>Apicomplexa</taxon>
        <taxon>Aconoidasida</taxon>
        <taxon>Piroplasmida</taxon>
        <taxon>Babesiidae</taxon>
        <taxon>Babesia</taxon>
    </lineage>
</organism>
<comment type="caution">
    <text evidence="10">The sequence shown here is derived from an EMBL/GenBank/DDBJ whole genome shotgun (WGS) entry which is preliminary data.</text>
</comment>
<dbReference type="GO" id="GO:0004252">
    <property type="term" value="F:serine-type endopeptidase activity"/>
    <property type="evidence" value="ECO:0007669"/>
    <property type="project" value="UniProtKB-EC"/>
</dbReference>
<dbReference type="InterPro" id="IPR018215">
    <property type="entry name" value="ClpP_Ser_AS"/>
</dbReference>
<evidence type="ECO:0000256" key="4">
    <source>
        <dbReference type="ARBA" id="ARBA00022825"/>
    </source>
</evidence>
<dbReference type="GO" id="GO:0006515">
    <property type="term" value="P:protein quality control for misfolded or incompletely synthesized proteins"/>
    <property type="evidence" value="ECO:0007669"/>
    <property type="project" value="TreeGrafter"/>
</dbReference>
<keyword evidence="2 7" id="KW-0645">Protease</keyword>
<dbReference type="EC" id="3.4.21.92" evidence="7"/>
<dbReference type="GO" id="GO:0009368">
    <property type="term" value="C:endopeptidase Clp complex"/>
    <property type="evidence" value="ECO:0007669"/>
    <property type="project" value="TreeGrafter"/>
</dbReference>
<keyword evidence="3 7" id="KW-0378">Hydrolase</keyword>
<protein>
    <recommendedName>
        <fullName evidence="8">ATP-dependent Clp protease proteolytic subunit</fullName>
        <ecNumber evidence="7">3.4.21.92</ecNumber>
    </recommendedName>
</protein>
<evidence type="ECO:0000313" key="10">
    <source>
        <dbReference type="EMBL" id="GFE54718.1"/>
    </source>
</evidence>
<dbReference type="GO" id="GO:0004176">
    <property type="term" value="F:ATP-dependent peptidase activity"/>
    <property type="evidence" value="ECO:0007669"/>
    <property type="project" value="InterPro"/>
</dbReference>
<evidence type="ECO:0000256" key="1">
    <source>
        <dbReference type="ARBA" id="ARBA00007039"/>
    </source>
</evidence>
<comment type="similarity">
    <text evidence="1 8">Belongs to the peptidase S14 family.</text>
</comment>